<keyword evidence="10" id="KW-1185">Reference proteome</keyword>
<dbReference type="GO" id="GO:0005768">
    <property type="term" value="C:endosome"/>
    <property type="evidence" value="ECO:0007669"/>
    <property type="project" value="TreeGrafter"/>
</dbReference>
<dbReference type="Pfam" id="PF06387">
    <property type="entry name" value="Calcyon"/>
    <property type="match status" value="1"/>
</dbReference>
<evidence type="ECO:0000256" key="8">
    <source>
        <dbReference type="SAM" id="Phobius"/>
    </source>
</evidence>
<proteinExistence type="inferred from homology"/>
<evidence type="ECO:0000256" key="6">
    <source>
        <dbReference type="ARBA" id="ARBA00023136"/>
    </source>
</evidence>
<dbReference type="RefSeq" id="XP_004539215.1">
    <property type="nucleotide sequence ID" value="XM_004539158.3"/>
</dbReference>
<accession>A0A3P9B187</accession>
<evidence type="ECO:0000313" key="10">
    <source>
        <dbReference type="Proteomes" id="UP000265160"/>
    </source>
</evidence>
<dbReference type="GeneID" id="101476562"/>
<evidence type="ECO:0000256" key="1">
    <source>
        <dbReference type="ARBA" id="ARBA00004156"/>
    </source>
</evidence>
<keyword evidence="4 8" id="KW-0812">Transmembrane</keyword>
<dbReference type="RefSeq" id="XP_012773287.1">
    <property type="nucleotide sequence ID" value="XM_012917833.2"/>
</dbReference>
<dbReference type="PANTHER" id="PTHR28546:SF1">
    <property type="entry name" value="NEURON-SPECIFIC VESICULAR PROTEIN CALCYON"/>
    <property type="match status" value="1"/>
</dbReference>
<dbReference type="RefSeq" id="XP_004539213.1">
    <property type="nucleotide sequence ID" value="XM_004539156.3"/>
</dbReference>
<dbReference type="KEGG" id="mze:101476562"/>
<dbReference type="Ensembl" id="ENSMZET00005003809.1">
    <property type="protein sequence ID" value="ENSMZEP00005003656.1"/>
    <property type="gene ID" value="ENSMZEG00005002827.1"/>
</dbReference>
<dbReference type="CTD" id="50632"/>
<feature type="transmembrane region" description="Helical" evidence="8">
    <location>
        <begin position="84"/>
        <end position="104"/>
    </location>
</feature>
<reference evidence="9" key="3">
    <citation type="submission" date="2025-09" db="UniProtKB">
        <authorList>
            <consortium name="Ensembl"/>
        </authorList>
    </citation>
    <scope>IDENTIFICATION</scope>
</reference>
<name>A0A3P9B187_9CICH</name>
<keyword evidence="5 8" id="KW-1133">Transmembrane helix</keyword>
<dbReference type="GO" id="GO:0016197">
    <property type="term" value="P:endosomal transport"/>
    <property type="evidence" value="ECO:0007669"/>
    <property type="project" value="TreeGrafter"/>
</dbReference>
<comment type="subcellular location">
    <subcellularLocation>
        <location evidence="1">Cytoplasmic vesicle membrane</location>
    </subcellularLocation>
    <subcellularLocation>
        <location evidence="2">Membrane</location>
        <topology evidence="2">Single-pass membrane protein</topology>
    </subcellularLocation>
</comment>
<dbReference type="InterPro" id="IPR009431">
    <property type="entry name" value="NSG"/>
</dbReference>
<comment type="similarity">
    <text evidence="3">Belongs to the NSG family.</text>
</comment>
<evidence type="ECO:0000256" key="5">
    <source>
        <dbReference type="ARBA" id="ARBA00022989"/>
    </source>
</evidence>
<keyword evidence="7" id="KW-0968">Cytoplasmic vesicle</keyword>
<organism evidence="9 10">
    <name type="scientific">Maylandia zebra</name>
    <name type="common">zebra mbuna</name>
    <dbReference type="NCBI Taxonomy" id="106582"/>
    <lineage>
        <taxon>Eukaryota</taxon>
        <taxon>Metazoa</taxon>
        <taxon>Chordata</taxon>
        <taxon>Craniata</taxon>
        <taxon>Vertebrata</taxon>
        <taxon>Euteleostomi</taxon>
        <taxon>Actinopterygii</taxon>
        <taxon>Neopterygii</taxon>
        <taxon>Teleostei</taxon>
        <taxon>Neoteleostei</taxon>
        <taxon>Acanthomorphata</taxon>
        <taxon>Ovalentaria</taxon>
        <taxon>Cichlomorphae</taxon>
        <taxon>Cichliformes</taxon>
        <taxon>Cichlidae</taxon>
        <taxon>African cichlids</taxon>
        <taxon>Pseudocrenilabrinae</taxon>
        <taxon>Haplochromini</taxon>
        <taxon>Maylandia</taxon>
        <taxon>Maylandia zebra complex</taxon>
    </lineage>
</organism>
<keyword evidence="6 8" id="KW-0472">Membrane</keyword>
<dbReference type="AlphaFoldDB" id="A0A3P9B187"/>
<dbReference type="STRING" id="106582.ENSMZEP00005003656"/>
<dbReference type="PANTHER" id="PTHR28546">
    <property type="entry name" value="NEURONAL VESICLE TRAFFICKING-ASSOCIATED PROTEIN 2-RELATED"/>
    <property type="match status" value="1"/>
</dbReference>
<evidence type="ECO:0000256" key="3">
    <source>
        <dbReference type="ARBA" id="ARBA00007767"/>
    </source>
</evidence>
<evidence type="ECO:0000256" key="2">
    <source>
        <dbReference type="ARBA" id="ARBA00004167"/>
    </source>
</evidence>
<reference evidence="9" key="2">
    <citation type="submission" date="2025-08" db="UniProtKB">
        <authorList>
            <consortium name="Ensembl"/>
        </authorList>
    </citation>
    <scope>IDENTIFICATION</scope>
</reference>
<reference evidence="9 10" key="1">
    <citation type="journal article" date="2014" name="Nature">
        <title>The genomic substrate for adaptive radiation in African cichlid fish.</title>
        <authorList>
            <person name="Brawand D."/>
            <person name="Wagner C.E."/>
            <person name="Li Y.I."/>
            <person name="Malinsky M."/>
            <person name="Keller I."/>
            <person name="Fan S."/>
            <person name="Simakov O."/>
            <person name="Ng A.Y."/>
            <person name="Lim Z.W."/>
            <person name="Bezault E."/>
            <person name="Turner-Maier J."/>
            <person name="Johnson J."/>
            <person name="Alcazar R."/>
            <person name="Noh H.J."/>
            <person name="Russell P."/>
            <person name="Aken B."/>
            <person name="Alfoldi J."/>
            <person name="Amemiya C."/>
            <person name="Azzouzi N."/>
            <person name="Baroiller J.F."/>
            <person name="Barloy-Hubler F."/>
            <person name="Berlin A."/>
            <person name="Bloomquist R."/>
            <person name="Carleton K.L."/>
            <person name="Conte M.A."/>
            <person name="D'Cotta H."/>
            <person name="Eshel O."/>
            <person name="Gaffney L."/>
            <person name="Galibert F."/>
            <person name="Gante H.F."/>
            <person name="Gnerre S."/>
            <person name="Greuter L."/>
            <person name="Guyon R."/>
            <person name="Haddad N.S."/>
            <person name="Haerty W."/>
            <person name="Harris R.M."/>
            <person name="Hofmann H.A."/>
            <person name="Hourlier T."/>
            <person name="Hulata G."/>
            <person name="Jaffe D.B."/>
            <person name="Lara M."/>
            <person name="Lee A.P."/>
            <person name="MacCallum I."/>
            <person name="Mwaiko S."/>
            <person name="Nikaido M."/>
            <person name="Nishihara H."/>
            <person name="Ozouf-Costaz C."/>
            <person name="Penman D.J."/>
            <person name="Przybylski D."/>
            <person name="Rakotomanga M."/>
            <person name="Renn S.C.P."/>
            <person name="Ribeiro F.J."/>
            <person name="Ron M."/>
            <person name="Salzburger W."/>
            <person name="Sanchez-Pulido L."/>
            <person name="Santos M.E."/>
            <person name="Searle S."/>
            <person name="Sharpe T."/>
            <person name="Swofford R."/>
            <person name="Tan F.J."/>
            <person name="Williams L."/>
            <person name="Young S."/>
            <person name="Yin S."/>
            <person name="Okada N."/>
            <person name="Kocher T.D."/>
            <person name="Miska E.A."/>
            <person name="Lander E.S."/>
            <person name="Venkatesh B."/>
            <person name="Fernald R.D."/>
            <person name="Meyer A."/>
            <person name="Ponting C.P."/>
            <person name="Streelman J.T."/>
            <person name="Lindblad-Toh K."/>
            <person name="Seehausen O."/>
            <person name="Di Palma F."/>
        </authorList>
    </citation>
    <scope>NUCLEOTIDE SEQUENCE</scope>
</reference>
<dbReference type="GO" id="GO:0030659">
    <property type="term" value="C:cytoplasmic vesicle membrane"/>
    <property type="evidence" value="ECO:0007669"/>
    <property type="project" value="UniProtKB-SubCell"/>
</dbReference>
<dbReference type="GO" id="GO:0032051">
    <property type="term" value="F:clathrin light chain binding"/>
    <property type="evidence" value="ECO:0007669"/>
    <property type="project" value="InterPro"/>
</dbReference>
<evidence type="ECO:0000313" key="9">
    <source>
        <dbReference type="Ensembl" id="ENSMZEP00005003656.1"/>
    </source>
</evidence>
<dbReference type="Proteomes" id="UP000265160">
    <property type="component" value="LG6"/>
</dbReference>
<protein>
    <submittedName>
        <fullName evidence="9">Calcyon neuron-specific vesicular protein</fullName>
    </submittedName>
</protein>
<evidence type="ECO:0000256" key="7">
    <source>
        <dbReference type="ARBA" id="ARBA00023329"/>
    </source>
</evidence>
<evidence type="ECO:0000256" key="4">
    <source>
        <dbReference type="ARBA" id="ARBA00022692"/>
    </source>
</evidence>
<dbReference type="GeneTree" id="ENSGT00390000000483"/>
<dbReference type="OrthoDB" id="9866545at2759"/>
<sequence length="201" mass="22486">MVKLASNLSDKLEKQPSADDGFDNIPLITPLEVNQLQQPFAEKVIVKTSTQYQLQQKKKNKLYFPNIKKLNINLYSDVSEKAKITGLILITLAFLTSLLLLLLYKAMWYDQLTCPEGFILKQKHCTPAALEMYYTEQQEQEQGVHGGTNAGLYAALSHLNQVKRSGPELPSPWLPVISALKEAEVTKPGSELLKGVLEADE</sequence>
<dbReference type="GO" id="GO:0048268">
    <property type="term" value="P:clathrin coat assembly"/>
    <property type="evidence" value="ECO:0007669"/>
    <property type="project" value="InterPro"/>
</dbReference>